<keyword evidence="1" id="KW-0472">Membrane</keyword>
<sequence length="47" mass="5599">MTISILPWYMYLITLSNSRRFFCWEGFQVLAVIRLSIFSLDLKLAKI</sequence>
<dbReference type="Proteomes" id="UP000326678">
    <property type="component" value="Chromosome Gxm1"/>
</dbReference>
<dbReference type="KEGG" id="nsh:GXM_05007"/>
<evidence type="ECO:0000313" key="3">
    <source>
        <dbReference type="Proteomes" id="UP000326678"/>
    </source>
</evidence>
<dbReference type="AlphaFoldDB" id="A0A5P8W446"/>
<keyword evidence="1" id="KW-0812">Transmembrane</keyword>
<reference evidence="2 3" key="1">
    <citation type="submission" date="2019-10" db="EMBL/GenBank/DDBJ databases">
        <title>Genomic and transcriptomic insights into the perfect genentic adaptation of a filamentous nitrogen-fixing cyanobacterium to rice fields.</title>
        <authorList>
            <person name="Chen Z."/>
        </authorList>
    </citation>
    <scope>NUCLEOTIDE SEQUENCE [LARGE SCALE GENOMIC DNA]</scope>
    <source>
        <strain evidence="2">CCNUC1</strain>
    </source>
</reference>
<name>A0A5P8W446_9NOSO</name>
<dbReference type="EMBL" id="CP045226">
    <property type="protein sequence ID" value="QFS47515.1"/>
    <property type="molecule type" value="Genomic_DNA"/>
</dbReference>
<accession>A0A5P8W446</accession>
<organism evidence="2 3">
    <name type="scientific">Nostoc sphaeroides CCNUC1</name>
    <dbReference type="NCBI Taxonomy" id="2653204"/>
    <lineage>
        <taxon>Bacteria</taxon>
        <taxon>Bacillati</taxon>
        <taxon>Cyanobacteriota</taxon>
        <taxon>Cyanophyceae</taxon>
        <taxon>Nostocales</taxon>
        <taxon>Nostocaceae</taxon>
        <taxon>Nostoc</taxon>
    </lineage>
</organism>
<keyword evidence="1" id="KW-1133">Transmembrane helix</keyword>
<feature type="transmembrane region" description="Helical" evidence="1">
    <location>
        <begin position="21"/>
        <end position="40"/>
    </location>
</feature>
<evidence type="ECO:0000256" key="1">
    <source>
        <dbReference type="SAM" id="Phobius"/>
    </source>
</evidence>
<keyword evidence="3" id="KW-1185">Reference proteome</keyword>
<evidence type="ECO:0000313" key="2">
    <source>
        <dbReference type="EMBL" id="QFS47515.1"/>
    </source>
</evidence>
<gene>
    <name evidence="2" type="ORF">GXM_05007</name>
</gene>
<proteinExistence type="predicted"/>
<protein>
    <submittedName>
        <fullName evidence="2">Uncharacterized protein</fullName>
    </submittedName>
</protein>